<gene>
    <name evidence="2" type="ORF">EYW49_04205</name>
</gene>
<evidence type="ECO:0000256" key="1">
    <source>
        <dbReference type="SAM" id="Phobius"/>
    </source>
</evidence>
<name>A0A4Q9VWY4_9HYPH</name>
<keyword evidence="1" id="KW-0812">Transmembrane</keyword>
<feature type="transmembrane region" description="Helical" evidence="1">
    <location>
        <begin position="124"/>
        <end position="141"/>
    </location>
</feature>
<dbReference type="EMBL" id="SJFN01000004">
    <property type="protein sequence ID" value="TBW40394.1"/>
    <property type="molecule type" value="Genomic_DNA"/>
</dbReference>
<sequence>MTQAPAPAHKGPAARDPLTAATAGVAWLILVDKPLYPLSVWWWVGDGVLASAATLITAPLWAALAWGAGRAPRLVRIALPLLGLLDTVIATRLFGAAAGTELFLVPCLLLAVLAIPADEPWTSRILVATLFLAFVAGHGRFGPPLQDWSGDAVARLAELNAFAVASLSAYLGLRFAALRGRTIGADEPRA</sequence>
<evidence type="ECO:0000313" key="3">
    <source>
        <dbReference type="Proteomes" id="UP000292781"/>
    </source>
</evidence>
<proteinExistence type="predicted"/>
<feature type="transmembrane region" description="Helical" evidence="1">
    <location>
        <begin position="153"/>
        <end position="173"/>
    </location>
</feature>
<accession>A0A4Q9VWY4</accession>
<keyword evidence="3" id="KW-1185">Reference proteome</keyword>
<dbReference type="RefSeq" id="WP_131306523.1">
    <property type="nucleotide sequence ID" value="NZ_SJFN01000004.1"/>
</dbReference>
<evidence type="ECO:0000313" key="2">
    <source>
        <dbReference type="EMBL" id="TBW40394.1"/>
    </source>
</evidence>
<reference evidence="2 3" key="1">
    <citation type="submission" date="2019-02" db="EMBL/GenBank/DDBJ databases">
        <title>Siculibacillus lacustris gen. nov., sp. nov., a new rosette-forming bacterium isolated from a freshwater crater lake (Lake St. Ana, Romania).</title>
        <authorList>
            <person name="Felfoldi T."/>
            <person name="Marton Z."/>
            <person name="Szabo A."/>
            <person name="Mentes A."/>
            <person name="Boka K."/>
            <person name="Marialigeti K."/>
            <person name="Mathe I."/>
            <person name="Koncz M."/>
            <person name="Schumann P."/>
            <person name="Toth E."/>
        </authorList>
    </citation>
    <scope>NUCLEOTIDE SEQUENCE [LARGE SCALE GENOMIC DNA]</scope>
    <source>
        <strain evidence="2 3">SA-279</strain>
    </source>
</reference>
<dbReference type="AlphaFoldDB" id="A0A4Q9VWY4"/>
<comment type="caution">
    <text evidence="2">The sequence shown here is derived from an EMBL/GenBank/DDBJ whole genome shotgun (WGS) entry which is preliminary data.</text>
</comment>
<feature type="transmembrane region" description="Helical" evidence="1">
    <location>
        <begin position="100"/>
        <end position="117"/>
    </location>
</feature>
<dbReference type="Proteomes" id="UP000292781">
    <property type="component" value="Unassembled WGS sequence"/>
</dbReference>
<dbReference type="OrthoDB" id="7593905at2"/>
<protein>
    <submittedName>
        <fullName evidence="2">Uncharacterized protein</fullName>
    </submittedName>
</protein>
<keyword evidence="1" id="KW-1133">Transmembrane helix</keyword>
<keyword evidence="1" id="KW-0472">Membrane</keyword>
<feature type="transmembrane region" description="Helical" evidence="1">
    <location>
        <begin position="40"/>
        <end position="62"/>
    </location>
</feature>
<organism evidence="2 3">
    <name type="scientific">Siculibacillus lacustris</name>
    <dbReference type="NCBI Taxonomy" id="1549641"/>
    <lineage>
        <taxon>Bacteria</taxon>
        <taxon>Pseudomonadati</taxon>
        <taxon>Pseudomonadota</taxon>
        <taxon>Alphaproteobacteria</taxon>
        <taxon>Hyphomicrobiales</taxon>
        <taxon>Ancalomicrobiaceae</taxon>
        <taxon>Siculibacillus</taxon>
    </lineage>
</organism>